<keyword evidence="1" id="KW-0732">Signal</keyword>
<dbReference type="Proteomes" id="UP000291881">
    <property type="component" value="Unassembled WGS sequence"/>
</dbReference>
<evidence type="ECO:0000313" key="2">
    <source>
        <dbReference type="EMBL" id="TCD85191.1"/>
    </source>
</evidence>
<name>A0A4R0SSX5_BIFLL</name>
<comment type="caution">
    <text evidence="2">The sequence shown here is derived from an EMBL/GenBank/DDBJ whole genome shotgun (WGS) entry which is preliminary data.</text>
</comment>
<evidence type="ECO:0000313" key="3">
    <source>
        <dbReference type="Proteomes" id="UP000291881"/>
    </source>
</evidence>
<reference evidence="2 3" key="1">
    <citation type="journal article" date="2018" name="Sci. Rep.">
        <title>Genomic diversity and distribution of Bifidobacterium longum subsp. longum across the human lifespan.</title>
        <authorList>
            <person name="Odamaki T."/>
            <person name="Bottacini F."/>
            <person name="Kato K."/>
            <person name="Mitsuyama E."/>
            <person name="Yoshida K."/>
            <person name="Horigome A."/>
            <person name="Xiao J.Z."/>
            <person name="van Sinderen D."/>
        </authorList>
    </citation>
    <scope>NUCLEOTIDE SEQUENCE [LARGE SCALE GENOMIC DNA]</scope>
    <source>
        <strain evidence="2 3">MCC10009</strain>
    </source>
</reference>
<accession>A0A4R0SSX5</accession>
<dbReference type="EMBL" id="SHPS01000030">
    <property type="protein sequence ID" value="TCD85191.1"/>
    <property type="molecule type" value="Genomic_DNA"/>
</dbReference>
<organism evidence="2 3">
    <name type="scientific">Bifidobacterium longum subsp. longum</name>
    <dbReference type="NCBI Taxonomy" id="1679"/>
    <lineage>
        <taxon>Bacteria</taxon>
        <taxon>Bacillati</taxon>
        <taxon>Actinomycetota</taxon>
        <taxon>Actinomycetes</taxon>
        <taxon>Bifidobacteriales</taxon>
        <taxon>Bifidobacteriaceae</taxon>
        <taxon>Bifidobacterium</taxon>
    </lineage>
</organism>
<protein>
    <recommendedName>
        <fullName evidence="4">Secreted protein</fullName>
    </recommendedName>
</protein>
<gene>
    <name evidence="2" type="ORF">MCC10009_1540</name>
</gene>
<sequence>MLTSVALTFFNSFWAALKVSSTSLLPPLNTLTIPSFAPFNEAWASDFSYWVFYVACNVATSPSSGPTIASSTNA</sequence>
<proteinExistence type="predicted"/>
<feature type="chain" id="PRO_5020378541" description="Secreted protein" evidence="1">
    <location>
        <begin position="16"/>
        <end position="74"/>
    </location>
</feature>
<feature type="signal peptide" evidence="1">
    <location>
        <begin position="1"/>
        <end position="15"/>
    </location>
</feature>
<evidence type="ECO:0008006" key="4">
    <source>
        <dbReference type="Google" id="ProtNLM"/>
    </source>
</evidence>
<evidence type="ECO:0000256" key="1">
    <source>
        <dbReference type="SAM" id="SignalP"/>
    </source>
</evidence>
<dbReference type="AlphaFoldDB" id="A0A4R0SSX5"/>